<dbReference type="AlphaFoldDB" id="A0A9D9HS40"/>
<dbReference type="Proteomes" id="UP000823641">
    <property type="component" value="Unassembled WGS sequence"/>
</dbReference>
<accession>A0A9D9HS40</accession>
<dbReference type="EMBL" id="JADIMG010000006">
    <property type="protein sequence ID" value="MBO8458918.1"/>
    <property type="molecule type" value="Genomic_DNA"/>
</dbReference>
<protein>
    <submittedName>
        <fullName evidence="1">DUF3127 domain-containing protein</fullName>
    </submittedName>
</protein>
<evidence type="ECO:0000313" key="2">
    <source>
        <dbReference type="Proteomes" id="UP000823641"/>
    </source>
</evidence>
<reference evidence="1" key="1">
    <citation type="submission" date="2020-10" db="EMBL/GenBank/DDBJ databases">
        <authorList>
            <person name="Gilroy R."/>
        </authorList>
    </citation>
    <scope>NUCLEOTIDE SEQUENCE</scope>
    <source>
        <strain evidence="1">G3-3990</strain>
    </source>
</reference>
<organism evidence="1 2">
    <name type="scientific">Candidatus Gallipaludibacter merdavium</name>
    <dbReference type="NCBI Taxonomy" id="2840839"/>
    <lineage>
        <taxon>Bacteria</taxon>
        <taxon>Pseudomonadati</taxon>
        <taxon>Bacteroidota</taxon>
        <taxon>Bacteroidia</taxon>
        <taxon>Bacteroidales</taxon>
        <taxon>Candidatus Gallipaludibacter</taxon>
    </lineage>
</organism>
<proteinExistence type="predicted"/>
<gene>
    <name evidence="1" type="ORF">IAA73_01075</name>
</gene>
<name>A0A9D9HS40_9BACT</name>
<evidence type="ECO:0000313" key="1">
    <source>
        <dbReference type="EMBL" id="MBO8458918.1"/>
    </source>
</evidence>
<comment type="caution">
    <text evidence="1">The sequence shown here is derived from an EMBL/GenBank/DDBJ whole genome shotgun (WGS) entry which is preliminary data.</text>
</comment>
<dbReference type="InterPro" id="IPR021474">
    <property type="entry name" value="DUF3127"/>
</dbReference>
<dbReference type="Pfam" id="PF11325">
    <property type="entry name" value="DUF3127"/>
    <property type="match status" value="1"/>
</dbReference>
<reference evidence="1" key="2">
    <citation type="journal article" date="2021" name="PeerJ">
        <title>Extensive microbial diversity within the chicken gut microbiome revealed by metagenomics and culture.</title>
        <authorList>
            <person name="Gilroy R."/>
            <person name="Ravi A."/>
            <person name="Getino M."/>
            <person name="Pursley I."/>
            <person name="Horton D.L."/>
            <person name="Alikhan N.F."/>
            <person name="Baker D."/>
            <person name="Gharbi K."/>
            <person name="Hall N."/>
            <person name="Watson M."/>
            <person name="Adriaenssens E.M."/>
            <person name="Foster-Nyarko E."/>
            <person name="Jarju S."/>
            <person name="Secka A."/>
            <person name="Antonio M."/>
            <person name="Oren A."/>
            <person name="Chaudhuri R.R."/>
            <person name="La Ragione R."/>
            <person name="Hildebrand F."/>
            <person name="Pallen M.J."/>
        </authorList>
    </citation>
    <scope>NUCLEOTIDE SEQUENCE</scope>
    <source>
        <strain evidence="1">G3-3990</strain>
    </source>
</reference>
<sequence length="124" mass="13882">MEIQGKIIAVLPMVKGEGKNGEWRLQEYVLETMEQYPRKVCFGLFGDRIDRYPVAIDDVVTVSFDIESREWNGRWFTSIRAWKVDKVQPETAAPIPPMPGNVDSFDAVAGASAVDGDDSSDLPF</sequence>